<dbReference type="SUPFAM" id="SSF51735">
    <property type="entry name" value="NAD(P)-binding Rossmann-fold domains"/>
    <property type="match status" value="2"/>
</dbReference>
<comment type="caution">
    <text evidence="9">The sequence shown here is derived from an EMBL/GenBank/DDBJ whole genome shotgun (WGS) entry which is preliminary data.</text>
</comment>
<dbReference type="InterPro" id="IPR006036">
    <property type="entry name" value="K_uptake_TrkA"/>
</dbReference>
<dbReference type="InterPro" id="IPR036721">
    <property type="entry name" value="RCK_C_sf"/>
</dbReference>
<evidence type="ECO:0000256" key="4">
    <source>
        <dbReference type="ARBA" id="ARBA00022958"/>
    </source>
</evidence>
<organism evidence="9 10">
    <name type="scientific">Olsenella absiana</name>
    <dbReference type="NCBI Taxonomy" id="3115222"/>
    <lineage>
        <taxon>Bacteria</taxon>
        <taxon>Bacillati</taxon>
        <taxon>Actinomycetota</taxon>
        <taxon>Coriobacteriia</taxon>
        <taxon>Coriobacteriales</taxon>
        <taxon>Atopobiaceae</taxon>
        <taxon>Olsenella</taxon>
    </lineage>
</organism>
<dbReference type="EMBL" id="JAZGJQ010000004">
    <property type="protein sequence ID" value="MEE6147408.1"/>
    <property type="molecule type" value="Genomic_DNA"/>
</dbReference>
<feature type="domain" description="RCK N-terminal" evidence="7">
    <location>
        <begin position="228"/>
        <end position="345"/>
    </location>
</feature>
<keyword evidence="10" id="KW-1185">Reference proteome</keyword>
<evidence type="ECO:0000256" key="2">
    <source>
        <dbReference type="ARBA" id="ARBA00022448"/>
    </source>
</evidence>
<gene>
    <name evidence="9" type="primary">trkA</name>
    <name evidence="9" type="ORF">VXJ25_05305</name>
</gene>
<dbReference type="NCBIfam" id="NF007039">
    <property type="entry name" value="PRK09496.3-2"/>
    <property type="match status" value="1"/>
</dbReference>
<evidence type="ECO:0000256" key="1">
    <source>
        <dbReference type="ARBA" id="ARBA00017378"/>
    </source>
</evidence>
<evidence type="ECO:0000259" key="8">
    <source>
        <dbReference type="PROSITE" id="PS51202"/>
    </source>
</evidence>
<dbReference type="InterPro" id="IPR006037">
    <property type="entry name" value="RCK_C"/>
</dbReference>
<proteinExistence type="predicted"/>
<evidence type="ECO:0000313" key="9">
    <source>
        <dbReference type="EMBL" id="MEE6147408.1"/>
    </source>
</evidence>
<accession>A0ABU7R9Y6</accession>
<dbReference type="Pfam" id="PF02080">
    <property type="entry name" value="TrkA_C"/>
    <property type="match status" value="2"/>
</dbReference>
<sequence>MQVIVVGCGKVGRTIAAQLVNEDNDITVVDTNAERVDGISTIYDVMGVVGNATSFKTLSEAGIEHADMLVAVTQSDEVNLLCCVLAKKAGGCRTVARVRNPIYSAERNFLQEKLGVSMTINPEYEAALETSHLLRFPQASEVYSFAKRRTSLISFRVPEGCSLVGMPLRELSKRLSTNVLVCMARRGDDVIIPDGSFEAREGDILSIMAMPGVADEFFRRMGMQKDRVHNALLIGGGKVSFYLAQILDEVGIRSKIIEQDYKRCEELAELLPNATIIHGDGSDQEFLKEEHIETMDSMLAGTGIDEENIILSLYARDIIKYKVVTKLSHMEVNGVVKKLNLDAIVSPRTITAESIVRYVRATRNGMGSNVEVMYKMLDGRAEALEFKIKDDSVVTGVRLADMRLKRDVLVAGIFRDGNLIVPSGSDVIRSGDSVIVITTNIGFQDIHDILA</sequence>
<dbReference type="PANTHER" id="PTHR43833:SF5">
    <property type="entry name" value="TRK SYSTEM POTASSIUM UPTAKE PROTEIN TRKA"/>
    <property type="match status" value="1"/>
</dbReference>
<reference evidence="9 10" key="1">
    <citation type="submission" date="2024-01" db="EMBL/GenBank/DDBJ databases">
        <title>Description of Olsenella sp. nov., isolated from pig feces.</title>
        <authorList>
            <person name="Chang Y.-H."/>
        </authorList>
    </citation>
    <scope>NUCLEOTIDE SEQUENCE [LARGE SCALE GENOMIC DNA]</scope>
    <source>
        <strain evidence="9 10">YH-ols2223</strain>
    </source>
</reference>
<dbReference type="Proteomes" id="UP001332931">
    <property type="component" value="Unassembled WGS sequence"/>
</dbReference>
<dbReference type="NCBIfam" id="NF007033">
    <property type="entry name" value="PRK09496.1-5"/>
    <property type="match status" value="1"/>
</dbReference>
<keyword evidence="6" id="KW-0406">Ion transport</keyword>
<feature type="domain" description="RCK N-terminal" evidence="7">
    <location>
        <begin position="1"/>
        <end position="118"/>
    </location>
</feature>
<dbReference type="SUPFAM" id="SSF116726">
    <property type="entry name" value="TrkA C-terminal domain-like"/>
    <property type="match status" value="2"/>
</dbReference>
<dbReference type="Pfam" id="PF02254">
    <property type="entry name" value="TrkA_N"/>
    <property type="match status" value="2"/>
</dbReference>
<keyword evidence="5" id="KW-0520">NAD</keyword>
<keyword evidence="4" id="KW-0630">Potassium</keyword>
<dbReference type="NCBIfam" id="NF007031">
    <property type="entry name" value="PRK09496.1-2"/>
    <property type="match status" value="1"/>
</dbReference>
<dbReference type="NCBIfam" id="NF007041">
    <property type="entry name" value="PRK09496.3-4"/>
    <property type="match status" value="1"/>
</dbReference>
<feature type="domain" description="RCK C-terminal" evidence="8">
    <location>
        <begin position="140"/>
        <end position="223"/>
    </location>
</feature>
<dbReference type="RefSeq" id="WP_330958173.1">
    <property type="nucleotide sequence ID" value="NZ_JAZGJQ010000004.1"/>
</dbReference>
<dbReference type="Gene3D" id="3.40.50.720">
    <property type="entry name" value="NAD(P)-binding Rossmann-like Domain"/>
    <property type="match status" value="2"/>
</dbReference>
<dbReference type="InterPro" id="IPR003148">
    <property type="entry name" value="RCK_N"/>
</dbReference>
<evidence type="ECO:0000256" key="3">
    <source>
        <dbReference type="ARBA" id="ARBA00022538"/>
    </source>
</evidence>
<dbReference type="InterPro" id="IPR050721">
    <property type="entry name" value="Trk_Ktr_HKT_K-transport"/>
</dbReference>
<protein>
    <recommendedName>
        <fullName evidence="1">Trk system potassium uptake protein TrkA</fullName>
    </recommendedName>
</protein>
<dbReference type="Gene3D" id="3.30.70.1450">
    <property type="entry name" value="Regulator of K+ conductance, C-terminal domain"/>
    <property type="match status" value="2"/>
</dbReference>
<evidence type="ECO:0000313" key="10">
    <source>
        <dbReference type="Proteomes" id="UP001332931"/>
    </source>
</evidence>
<keyword evidence="2" id="KW-0813">Transport</keyword>
<name>A0ABU7R9Y6_9ACTN</name>
<dbReference type="PROSITE" id="PS51202">
    <property type="entry name" value="RCK_C"/>
    <property type="match status" value="2"/>
</dbReference>
<evidence type="ECO:0000259" key="7">
    <source>
        <dbReference type="PROSITE" id="PS51201"/>
    </source>
</evidence>
<evidence type="ECO:0000256" key="6">
    <source>
        <dbReference type="ARBA" id="ARBA00023065"/>
    </source>
</evidence>
<keyword evidence="3" id="KW-0633">Potassium transport</keyword>
<dbReference type="PANTHER" id="PTHR43833">
    <property type="entry name" value="POTASSIUM CHANNEL PROTEIN 2-RELATED-RELATED"/>
    <property type="match status" value="1"/>
</dbReference>
<dbReference type="InterPro" id="IPR036291">
    <property type="entry name" value="NAD(P)-bd_dom_sf"/>
</dbReference>
<dbReference type="PRINTS" id="PR00335">
    <property type="entry name" value="KUPTAKETRKA"/>
</dbReference>
<feature type="domain" description="RCK C-terminal" evidence="8">
    <location>
        <begin position="371"/>
        <end position="451"/>
    </location>
</feature>
<evidence type="ECO:0000256" key="5">
    <source>
        <dbReference type="ARBA" id="ARBA00023027"/>
    </source>
</evidence>
<dbReference type="PROSITE" id="PS51201">
    <property type="entry name" value="RCK_N"/>
    <property type="match status" value="2"/>
</dbReference>